<evidence type="ECO:0000256" key="1">
    <source>
        <dbReference type="ARBA" id="ARBA00022490"/>
    </source>
</evidence>
<dbReference type="GO" id="GO:0045947">
    <property type="term" value="P:negative regulation of translational initiation"/>
    <property type="evidence" value="ECO:0007669"/>
    <property type="project" value="UniProtKB-UniRule"/>
</dbReference>
<evidence type="ECO:0000256" key="2">
    <source>
        <dbReference type="ARBA" id="ARBA00022845"/>
    </source>
</evidence>
<dbReference type="HAMAP" id="MF_00167">
    <property type="entry name" value="CsrA"/>
    <property type="match status" value="1"/>
</dbReference>
<dbReference type="GO" id="GO:0006402">
    <property type="term" value="P:mRNA catabolic process"/>
    <property type="evidence" value="ECO:0007669"/>
    <property type="project" value="InterPro"/>
</dbReference>
<dbReference type="EMBL" id="DSVQ01000006">
    <property type="protein sequence ID" value="HGT38298.1"/>
    <property type="molecule type" value="Genomic_DNA"/>
</dbReference>
<organism evidence="5">
    <name type="scientific">Schlesneria paludicola</name>
    <dbReference type="NCBI Taxonomy" id="360056"/>
    <lineage>
        <taxon>Bacteria</taxon>
        <taxon>Pseudomonadati</taxon>
        <taxon>Planctomycetota</taxon>
        <taxon>Planctomycetia</taxon>
        <taxon>Planctomycetales</taxon>
        <taxon>Planctomycetaceae</taxon>
        <taxon>Schlesneria</taxon>
    </lineage>
</organism>
<dbReference type="SUPFAM" id="SSF117130">
    <property type="entry name" value="CsrA-like"/>
    <property type="match status" value="1"/>
</dbReference>
<keyword evidence="3 4" id="KW-0694">RNA-binding</keyword>
<dbReference type="Pfam" id="PF02599">
    <property type="entry name" value="CsrA"/>
    <property type="match status" value="1"/>
</dbReference>
<dbReference type="InterPro" id="IPR003751">
    <property type="entry name" value="CsrA"/>
</dbReference>
<sequence>MLVLTRKRDDVIRIGDNIVIRVIHTSRGSVKIGVEAPAEVRVVRGEVLARANQCDSATASVGTEAALLPH</sequence>
<keyword evidence="1 4" id="KW-0963">Cytoplasm</keyword>
<keyword evidence="2 4" id="KW-0810">Translation regulation</keyword>
<reference evidence="5" key="1">
    <citation type="journal article" date="2020" name="mSystems">
        <title>Genome- and Community-Level Interaction Insights into Carbon Utilization and Element Cycling Functions of Hydrothermarchaeota in Hydrothermal Sediment.</title>
        <authorList>
            <person name="Zhou Z."/>
            <person name="Liu Y."/>
            <person name="Xu W."/>
            <person name="Pan J."/>
            <person name="Luo Z.H."/>
            <person name="Li M."/>
        </authorList>
    </citation>
    <scope>NUCLEOTIDE SEQUENCE [LARGE SCALE GENOMIC DNA]</scope>
    <source>
        <strain evidence="5">SpSt-508</strain>
    </source>
</reference>
<comment type="similarity">
    <text evidence="4">Belongs to the CsrA/RsmA family.</text>
</comment>
<evidence type="ECO:0000256" key="4">
    <source>
        <dbReference type="HAMAP-Rule" id="MF_00167"/>
    </source>
</evidence>
<dbReference type="PANTHER" id="PTHR34984:SF1">
    <property type="entry name" value="CARBON STORAGE REGULATOR"/>
    <property type="match status" value="1"/>
</dbReference>
<dbReference type="GO" id="GO:0048027">
    <property type="term" value="F:mRNA 5'-UTR binding"/>
    <property type="evidence" value="ECO:0007669"/>
    <property type="project" value="UniProtKB-UniRule"/>
</dbReference>
<keyword evidence="4" id="KW-1005">Bacterial flagellum biogenesis</keyword>
<dbReference type="PANTHER" id="PTHR34984">
    <property type="entry name" value="CARBON STORAGE REGULATOR"/>
    <property type="match status" value="1"/>
</dbReference>
<comment type="caution">
    <text evidence="5">The sequence shown here is derived from an EMBL/GenBank/DDBJ whole genome shotgun (WGS) entry which is preliminary data.</text>
</comment>
<dbReference type="AlphaFoldDB" id="A0A7C4LKT1"/>
<protein>
    <recommendedName>
        <fullName evidence="4">Translational regulator CsrA</fullName>
    </recommendedName>
</protein>
<dbReference type="GO" id="GO:0044781">
    <property type="term" value="P:bacterial-type flagellum organization"/>
    <property type="evidence" value="ECO:0007669"/>
    <property type="project" value="UniProtKB-KW"/>
</dbReference>
<dbReference type="Gene3D" id="2.60.40.4380">
    <property type="entry name" value="Translational regulator CsrA"/>
    <property type="match status" value="1"/>
</dbReference>
<evidence type="ECO:0000313" key="5">
    <source>
        <dbReference type="EMBL" id="HGT38298.1"/>
    </source>
</evidence>
<dbReference type="GO" id="GO:0005829">
    <property type="term" value="C:cytosol"/>
    <property type="evidence" value="ECO:0007669"/>
    <property type="project" value="TreeGrafter"/>
</dbReference>
<dbReference type="GO" id="GO:0006109">
    <property type="term" value="P:regulation of carbohydrate metabolic process"/>
    <property type="evidence" value="ECO:0007669"/>
    <property type="project" value="InterPro"/>
</dbReference>
<comment type="function">
    <text evidence="4">A translational regulator that binds mRNA to regulate translation initiation and/or mRNA stability. Usually binds in the 5'-UTR at or near the Shine-Dalgarno sequence preventing ribosome-binding, thus repressing translation. Its main target seems to be the major flagellin gene, while its function is anatagonized by FliW.</text>
</comment>
<comment type="subunit">
    <text evidence="4">Homodimer; the beta-strands of each monomer intercalate to form a hydrophobic core, while the alpha-helices form wings that extend away from the core.</text>
</comment>
<name>A0A7C4LKT1_9PLAN</name>
<gene>
    <name evidence="4" type="primary">csrA</name>
    <name evidence="5" type="ORF">ENS64_03400</name>
</gene>
<comment type="subcellular location">
    <subcellularLocation>
        <location evidence="4">Cytoplasm</location>
    </subcellularLocation>
</comment>
<keyword evidence="4" id="KW-0678">Repressor</keyword>
<dbReference type="InterPro" id="IPR036107">
    <property type="entry name" value="CsrA_sf"/>
</dbReference>
<evidence type="ECO:0000256" key="3">
    <source>
        <dbReference type="ARBA" id="ARBA00022884"/>
    </source>
</evidence>
<dbReference type="GO" id="GO:1902208">
    <property type="term" value="P:regulation of bacterial-type flagellum assembly"/>
    <property type="evidence" value="ECO:0007669"/>
    <property type="project" value="UniProtKB-UniRule"/>
</dbReference>
<proteinExistence type="inferred from homology"/>
<accession>A0A7C4LKT1</accession>